<dbReference type="PANTHER" id="PTHR43861">
    <property type="entry name" value="TRANS-ACONITATE 2-METHYLTRANSFERASE-RELATED"/>
    <property type="match status" value="1"/>
</dbReference>
<sequence>MHCPASYYSFKQGLVVCIHSQSKEQFEQAWEQRAEHETLYLHWTRGAPKTQIQLAFRQHWLLFQELIGQSPVRGKRCIELGAGRGTISMYFADAGWDCTLLDTSKTALAQAKKAFSQFGLPATYLVGDAVGTNLPDESYDVCVSIGLMEHIPELEKALAEQVRLLSPGGLLLAYVVPDKKAKVQAQQEWVNDILASYYQLLMQQETIAPQTKPEIYRSNTGISVYLEILKDLPLTAIHGAGVYPLPMLSPSTTFPFTLNPPEAEERLVHYFTQLLAERRLRFGHNPWWCEEEYGQAFLISAVKI</sequence>
<dbReference type="AlphaFoldDB" id="A0A3S0WZR0"/>
<reference evidence="2 3" key="1">
    <citation type="submission" date="2018-12" db="EMBL/GenBank/DDBJ databases">
        <title>Legionella sp,whole genome shotgun sequence.</title>
        <authorList>
            <person name="Wu H."/>
        </authorList>
    </citation>
    <scope>NUCLEOTIDE SEQUENCE [LARGE SCALE GENOMIC DNA]</scope>
    <source>
        <strain evidence="3">km714</strain>
    </source>
</reference>
<protein>
    <submittedName>
        <fullName evidence="2">Class I SAM-dependent methyltransferase</fullName>
    </submittedName>
</protein>
<comment type="caution">
    <text evidence="2">The sequence shown here is derived from an EMBL/GenBank/DDBJ whole genome shotgun (WGS) entry which is preliminary data.</text>
</comment>
<dbReference type="Proteomes" id="UP000288012">
    <property type="component" value="Unassembled WGS sequence"/>
</dbReference>
<keyword evidence="3" id="KW-1185">Reference proteome</keyword>
<evidence type="ECO:0000313" key="3">
    <source>
        <dbReference type="Proteomes" id="UP000288012"/>
    </source>
</evidence>
<dbReference type="InterPro" id="IPR029063">
    <property type="entry name" value="SAM-dependent_MTases_sf"/>
</dbReference>
<accession>A0A3S0WZR0</accession>
<proteinExistence type="predicted"/>
<dbReference type="GO" id="GO:0032259">
    <property type="term" value="P:methylation"/>
    <property type="evidence" value="ECO:0007669"/>
    <property type="project" value="UniProtKB-KW"/>
</dbReference>
<dbReference type="EMBL" id="RZGR01000024">
    <property type="protein sequence ID" value="RUQ84958.1"/>
    <property type="molecule type" value="Genomic_DNA"/>
</dbReference>
<dbReference type="GO" id="GO:0008757">
    <property type="term" value="F:S-adenosylmethionine-dependent methyltransferase activity"/>
    <property type="evidence" value="ECO:0007669"/>
    <property type="project" value="InterPro"/>
</dbReference>
<evidence type="ECO:0000259" key="1">
    <source>
        <dbReference type="Pfam" id="PF08241"/>
    </source>
</evidence>
<dbReference type="SUPFAM" id="SSF53335">
    <property type="entry name" value="S-adenosyl-L-methionine-dependent methyltransferases"/>
    <property type="match status" value="1"/>
</dbReference>
<dbReference type="CDD" id="cd02440">
    <property type="entry name" value="AdoMet_MTases"/>
    <property type="match status" value="1"/>
</dbReference>
<keyword evidence="2" id="KW-0808">Transferase</keyword>
<name>A0A3S0WZR0_9GAMM</name>
<dbReference type="InterPro" id="IPR013216">
    <property type="entry name" value="Methyltransf_11"/>
</dbReference>
<keyword evidence="2" id="KW-0489">Methyltransferase</keyword>
<evidence type="ECO:0000313" key="2">
    <source>
        <dbReference type="EMBL" id="RUQ84958.1"/>
    </source>
</evidence>
<organism evidence="2 3">
    <name type="scientific">Legionella septentrionalis</name>
    <dbReference type="NCBI Taxonomy" id="2498109"/>
    <lineage>
        <taxon>Bacteria</taxon>
        <taxon>Pseudomonadati</taxon>
        <taxon>Pseudomonadota</taxon>
        <taxon>Gammaproteobacteria</taxon>
        <taxon>Legionellales</taxon>
        <taxon>Legionellaceae</taxon>
        <taxon>Legionella</taxon>
    </lineage>
</organism>
<feature type="domain" description="Methyltransferase type 11" evidence="1">
    <location>
        <begin position="79"/>
        <end position="172"/>
    </location>
</feature>
<dbReference type="Pfam" id="PF08241">
    <property type="entry name" value="Methyltransf_11"/>
    <property type="match status" value="1"/>
</dbReference>
<gene>
    <name evidence="2" type="ORF">EKM59_08250</name>
</gene>
<dbReference type="Gene3D" id="3.40.50.150">
    <property type="entry name" value="Vaccinia Virus protein VP39"/>
    <property type="match status" value="1"/>
</dbReference>